<dbReference type="Proteomes" id="UP000032515">
    <property type="component" value="Unassembled WGS sequence"/>
</dbReference>
<evidence type="ECO:0000313" key="1">
    <source>
        <dbReference type="EMBL" id="KIZ38964.1"/>
    </source>
</evidence>
<dbReference type="PATRIC" id="fig|1076.23.peg.5138"/>
<comment type="caution">
    <text evidence="1">The sequence shown here is derived from an EMBL/GenBank/DDBJ whole genome shotgun (WGS) entry which is preliminary data.</text>
</comment>
<dbReference type="RefSeq" id="WP_044415574.1">
    <property type="nucleotide sequence ID" value="NZ_JXXE01000477.1"/>
</dbReference>
<protein>
    <submittedName>
        <fullName evidence="1">Phosphonate-binding protein</fullName>
    </submittedName>
</protein>
<proteinExistence type="predicted"/>
<name>A0A0D7EDQ0_RHOPL</name>
<reference evidence="1 2" key="1">
    <citation type="submission" date="2014-11" db="EMBL/GenBank/DDBJ databases">
        <title>Genomics and ecophysiology of heterotrophic nitrogen fixing bacteria isolated from estuarine surface water.</title>
        <authorList>
            <person name="Bentzon-Tilia M."/>
            <person name="Severin I."/>
            <person name="Hansen L.H."/>
            <person name="Riemann L."/>
        </authorList>
    </citation>
    <scope>NUCLEOTIDE SEQUENCE [LARGE SCALE GENOMIC DNA]</scope>
    <source>
        <strain evidence="1 2">BAL398</strain>
    </source>
</reference>
<dbReference type="EMBL" id="JXXE01000477">
    <property type="protein sequence ID" value="KIZ38964.1"/>
    <property type="molecule type" value="Genomic_DNA"/>
</dbReference>
<dbReference type="InterPro" id="IPR017495">
    <property type="entry name" value="PuhC"/>
</dbReference>
<evidence type="ECO:0000313" key="2">
    <source>
        <dbReference type="Proteomes" id="UP000032515"/>
    </source>
</evidence>
<organism evidence="1 2">
    <name type="scientific">Rhodopseudomonas palustris</name>
    <dbReference type="NCBI Taxonomy" id="1076"/>
    <lineage>
        <taxon>Bacteria</taxon>
        <taxon>Pseudomonadati</taxon>
        <taxon>Pseudomonadota</taxon>
        <taxon>Alphaproteobacteria</taxon>
        <taxon>Hyphomicrobiales</taxon>
        <taxon>Nitrobacteraceae</taxon>
        <taxon>Rhodopseudomonas</taxon>
    </lineage>
</organism>
<dbReference type="NCBIfam" id="TIGR03054">
    <property type="entry name" value="photo_alph_chp1"/>
    <property type="match status" value="1"/>
</dbReference>
<sequence length="152" mass="16371">MEHAEHDIRIPKAALIAAAAVVFLALAAATTARLTGYGVTHMTLPAMVESIDLQFEDDAAGNVLVFDARDHKLLHSLPPGESGFVRVVLRGMARERMLASIGSEPPFRLARYENGQLTLTDTANNRLIDLNAFGSSNLAAFAQLMKKPDGSK</sequence>
<dbReference type="OrthoDB" id="7848123at2"/>
<gene>
    <name evidence="1" type="ORF">OO17_21870</name>
</gene>
<dbReference type="AlphaFoldDB" id="A0A0D7EDQ0"/>
<accession>A0A0D7EDQ0</accession>